<feature type="transmembrane region" description="Helical" evidence="7">
    <location>
        <begin position="109"/>
        <end position="126"/>
    </location>
</feature>
<keyword evidence="3" id="KW-1003">Cell membrane</keyword>
<evidence type="ECO:0000313" key="8">
    <source>
        <dbReference type="EMBL" id="EKO35222.1"/>
    </source>
</evidence>
<keyword evidence="5 7" id="KW-1133">Transmembrane helix</keyword>
<feature type="transmembrane region" description="Helical" evidence="7">
    <location>
        <begin position="52"/>
        <end position="73"/>
    </location>
</feature>
<sequence>MDRLNRWLQEHRDWLVDFLRIYLGGVLIYKGLEFLYDTDALIRLMEMNNAPMASTLLAHYIVVAHICGGILLLSGLLTRFAALLQVPVLIGAVIFIHGKEGFMAPGSNLPYAAMILLLLFHFSLYGSGRISADYYIETHKSL</sequence>
<feature type="transmembrane region" description="Helical" evidence="7">
    <location>
        <begin position="80"/>
        <end position="97"/>
    </location>
</feature>
<dbReference type="InterPro" id="IPR032808">
    <property type="entry name" value="DoxX"/>
</dbReference>
<name>A0A0E2BJQ4_9LEPT</name>
<keyword evidence="9" id="KW-1185">Reference proteome</keyword>
<evidence type="ECO:0000313" key="9">
    <source>
        <dbReference type="Proteomes" id="UP000006329"/>
    </source>
</evidence>
<comment type="similarity">
    <text evidence="2">Belongs to the DoxX family.</text>
</comment>
<evidence type="ECO:0000256" key="5">
    <source>
        <dbReference type="ARBA" id="ARBA00022989"/>
    </source>
</evidence>
<evidence type="ECO:0000256" key="1">
    <source>
        <dbReference type="ARBA" id="ARBA00004651"/>
    </source>
</evidence>
<evidence type="ECO:0000256" key="3">
    <source>
        <dbReference type="ARBA" id="ARBA00022475"/>
    </source>
</evidence>
<dbReference type="InterPro" id="IPR051907">
    <property type="entry name" value="DoxX-like_oxidoreductase"/>
</dbReference>
<keyword evidence="6 7" id="KW-0472">Membrane</keyword>
<dbReference type="Pfam" id="PF07681">
    <property type="entry name" value="DoxX"/>
    <property type="match status" value="1"/>
</dbReference>
<reference evidence="8" key="1">
    <citation type="submission" date="2012-10" db="EMBL/GenBank/DDBJ databases">
        <authorList>
            <person name="Harkins D.M."/>
            <person name="Durkin A.S."/>
            <person name="Brinkac L.M."/>
            <person name="Haft D.H."/>
            <person name="Selengut J.D."/>
            <person name="Sanka R."/>
            <person name="DePew J."/>
            <person name="Purushe J."/>
            <person name="Matthias M.A."/>
            <person name="Vinetz J.M."/>
            <person name="Sutton G.G."/>
            <person name="Nierman W.C."/>
            <person name="Fouts D.E."/>
        </authorList>
    </citation>
    <scope>NUCLEOTIDE SEQUENCE [LARGE SCALE GENOMIC DNA]</scope>
    <source>
        <strain evidence="8">MOR084</strain>
    </source>
</reference>
<accession>A0A0E2BJQ4</accession>
<dbReference type="AlphaFoldDB" id="A0A0E2BJQ4"/>
<comment type="subcellular location">
    <subcellularLocation>
        <location evidence="1">Cell membrane</location>
        <topology evidence="1">Multi-pass membrane protein</topology>
    </subcellularLocation>
</comment>
<evidence type="ECO:0000256" key="4">
    <source>
        <dbReference type="ARBA" id="ARBA00022692"/>
    </source>
</evidence>
<evidence type="ECO:0000256" key="2">
    <source>
        <dbReference type="ARBA" id="ARBA00006679"/>
    </source>
</evidence>
<protein>
    <submittedName>
        <fullName evidence="8">DoxX family protein</fullName>
    </submittedName>
</protein>
<organism evidence="8 9">
    <name type="scientific">Leptospira santarosai str. MOR084</name>
    <dbReference type="NCBI Taxonomy" id="1049984"/>
    <lineage>
        <taxon>Bacteria</taxon>
        <taxon>Pseudomonadati</taxon>
        <taxon>Spirochaetota</taxon>
        <taxon>Spirochaetia</taxon>
        <taxon>Leptospirales</taxon>
        <taxon>Leptospiraceae</taxon>
        <taxon>Leptospira</taxon>
    </lineage>
</organism>
<comment type="caution">
    <text evidence="8">The sequence shown here is derived from an EMBL/GenBank/DDBJ whole genome shotgun (WGS) entry which is preliminary data.</text>
</comment>
<dbReference type="EMBL" id="AHON02000014">
    <property type="protein sequence ID" value="EKO35222.1"/>
    <property type="molecule type" value="Genomic_DNA"/>
</dbReference>
<dbReference type="PANTHER" id="PTHR33452">
    <property type="entry name" value="OXIDOREDUCTASE CATD-RELATED"/>
    <property type="match status" value="1"/>
</dbReference>
<evidence type="ECO:0000256" key="7">
    <source>
        <dbReference type="SAM" id="Phobius"/>
    </source>
</evidence>
<dbReference type="Proteomes" id="UP000006329">
    <property type="component" value="Unassembled WGS sequence"/>
</dbReference>
<evidence type="ECO:0000256" key="6">
    <source>
        <dbReference type="ARBA" id="ARBA00023136"/>
    </source>
</evidence>
<dbReference type="GO" id="GO:0005886">
    <property type="term" value="C:plasma membrane"/>
    <property type="evidence" value="ECO:0007669"/>
    <property type="project" value="UniProtKB-SubCell"/>
</dbReference>
<feature type="transmembrane region" description="Helical" evidence="7">
    <location>
        <begin position="14"/>
        <end position="32"/>
    </location>
</feature>
<keyword evidence="4 7" id="KW-0812">Transmembrane</keyword>
<dbReference type="PANTHER" id="PTHR33452:SF1">
    <property type="entry name" value="INNER MEMBRANE PROTEIN YPHA-RELATED"/>
    <property type="match status" value="1"/>
</dbReference>
<gene>
    <name evidence="8" type="ORF">LEP1GSC179_1977</name>
</gene>
<proteinExistence type="inferred from homology"/>